<name>A0A0B4S1X7_9FIRM</name>
<feature type="domain" description="GmrSD restriction endonucleases C-terminal" evidence="2">
    <location>
        <begin position="463"/>
        <end position="601"/>
    </location>
</feature>
<feature type="domain" description="GmrSD restriction endonucleases N-terminal" evidence="1">
    <location>
        <begin position="21"/>
        <end position="264"/>
    </location>
</feature>
<evidence type="ECO:0000259" key="1">
    <source>
        <dbReference type="Pfam" id="PF03235"/>
    </source>
</evidence>
<dbReference type="EMBL" id="CP009761">
    <property type="protein sequence ID" value="AIZ36793.1"/>
    <property type="molecule type" value="Genomic_DNA"/>
</dbReference>
<dbReference type="Pfam" id="PF07510">
    <property type="entry name" value="GmrSD_C"/>
    <property type="match status" value="1"/>
</dbReference>
<keyword evidence="4" id="KW-1185">Reference proteome</keyword>
<organism evidence="3 4">
    <name type="scientific">Parvimonas micra</name>
    <dbReference type="NCBI Taxonomy" id="33033"/>
    <lineage>
        <taxon>Bacteria</taxon>
        <taxon>Bacillati</taxon>
        <taxon>Bacillota</taxon>
        <taxon>Tissierellia</taxon>
        <taxon>Tissierellales</taxon>
        <taxon>Peptoniphilaceae</taxon>
        <taxon>Parvimonas</taxon>
    </lineage>
</organism>
<dbReference type="InterPro" id="IPR011089">
    <property type="entry name" value="GmrSD_C"/>
</dbReference>
<dbReference type="PANTHER" id="PTHR35149">
    <property type="entry name" value="SLL5132 PROTEIN"/>
    <property type="match status" value="1"/>
</dbReference>
<dbReference type="STRING" id="33033.NW74_05310"/>
<gene>
    <name evidence="3" type="ORF">NW74_05310</name>
</gene>
<dbReference type="OrthoDB" id="9798761at2"/>
<dbReference type="RefSeq" id="WP_041954284.1">
    <property type="nucleotide sequence ID" value="NZ_CP009761.1"/>
</dbReference>
<protein>
    <recommendedName>
        <fullName evidence="5">DUF262 domain-containing protein</fullName>
    </recommendedName>
</protein>
<dbReference type="PANTHER" id="PTHR35149:SF1">
    <property type="entry name" value="DUF5655 DOMAIN-CONTAINING PROTEIN"/>
    <property type="match status" value="1"/>
</dbReference>
<dbReference type="Pfam" id="PF03235">
    <property type="entry name" value="GmrSD_N"/>
    <property type="match status" value="1"/>
</dbReference>
<evidence type="ECO:0000259" key="2">
    <source>
        <dbReference type="Pfam" id="PF07510"/>
    </source>
</evidence>
<dbReference type="KEGG" id="pmic:NW74_05310"/>
<accession>A0A0B4S1X7</accession>
<reference evidence="3 4" key="1">
    <citation type="submission" date="2014-10" db="EMBL/GenBank/DDBJ databases">
        <title>Complete genome sequence of Parvimonas micra KCOM 1535 (= ChDC B708).</title>
        <authorList>
            <person name="Kook J.-K."/>
            <person name="Park S.-N."/>
            <person name="Lim Y.K."/>
            <person name="Roh H."/>
        </authorList>
    </citation>
    <scope>NUCLEOTIDE SEQUENCE [LARGE SCALE GENOMIC DNA]</scope>
    <source>
        <strain evidence="4">KCOM 1535 / ChDC B708</strain>
    </source>
</reference>
<evidence type="ECO:0000313" key="3">
    <source>
        <dbReference type="EMBL" id="AIZ36793.1"/>
    </source>
</evidence>
<dbReference type="Proteomes" id="UP000031386">
    <property type="component" value="Chromosome"/>
</dbReference>
<evidence type="ECO:0000313" key="4">
    <source>
        <dbReference type="Proteomes" id="UP000031386"/>
    </source>
</evidence>
<sequence length="612" mass="71800">MAKNIDPELKKIGSYLYLEDTSKFSIPEYQRAYSWEIKQCDKLWQDIESFIDSGGTDPYFIGTIIINCQDSDTKLSLIDGQQRTTTFILLCKALLLRIIQAIDETKKDEESEDLTYGLKKKRDRLIQILYKVSDSQILAVLKDIESAPTRHILENNSINELYKNELQTIIESPDFEVAEQRVEKIKYKQKDNKYTNFFRNFKFFYTKLEELSPSEVNVFTEYILDKSEIIEIRSWNVEQAITMFNSLNSDGMPLLDSDIISAKLYSNSGEDRDGYNTKWSELKKIIMGLEENKITDIDGILMQYMYIKRAQNKEYISEKGSVNVATPGIRRYYTETNQQLLESPLKLTAQLLKVSKIWFEIKDYSIIELCSKFNENLKLYLISYLFRFEVDEITENLVTEFLENLLRLFSILELVDLGYSSSKFKTFLFGLNTKLVDKNISLSEIKQEINRHINDGWERKEIEDAVRNYTKNSLVFLNEYLSCKENNQKFILSAKYEIEHIMPRSGKNIDQIREDAGITDEEEFLKVVNKLGNKILLEEDINRSIGNAWFRSKIQNSISEKKGYKNSNFSLTKEILSDFENQENPLWTVKKIEERSDRYAKRISNFIFGLRE</sequence>
<proteinExistence type="predicted"/>
<dbReference type="InterPro" id="IPR004919">
    <property type="entry name" value="GmrSD_N"/>
</dbReference>
<dbReference type="AlphaFoldDB" id="A0A0B4S1X7"/>
<evidence type="ECO:0008006" key="5">
    <source>
        <dbReference type="Google" id="ProtNLM"/>
    </source>
</evidence>